<sequence>MLNPYTLKNKLILYFSIVFILVSLCISFYYSNYTKNLLEKNIIDNTRNNLTYILSNIDRQIQQCQDLSDWLYLNRNLDKLLIRDYSDSNYNFDYDISAAYKEINGRITNSSIGRYVVSVIIEGKNEVDLKLYSEADFIDINKMKAADWFQKGKDSEVFVCAGIEENLAKERYNNFFIPFVRKVIFSDSRKTIGWQVIGISPDLIRYSIKDFEVPDNDLLLIMDGQNKCLYSSDNKLLGQDLSGSISIPEQNDKNFYSEVFGKKVLVVYHKSAYSNYQIVQLVDYSFIEEQRTNATKIAFLILGITITVCCLFTIFLSSNLTKPLRRIMHRMDCISKGNFHVEPELEGNDEIGELGKGINQLATNINQLLIKVKNDENAKKELEFKVLQSQINPHFVYNALNSIKVMAMIQKADGIYETATALGALLKETSKGAMNHITLEEEISLLDQYLTIQKIRKKGLIQVNYSIDSELLSCKIPKFTLQPIIENSIVHGFEGKKGLGMLEISAGLVDESDILIEIRDNGVGIPQDRLETILQKDKARGERYNSVGLVNINERIKLTYGEKYGLSFESKYLEYSIVRILIPRE</sequence>
<organism evidence="15 16">
    <name type="scientific">Ruminiclostridium cellobioparum subsp. termitidis CT1112</name>
    <dbReference type="NCBI Taxonomy" id="1195236"/>
    <lineage>
        <taxon>Bacteria</taxon>
        <taxon>Bacillati</taxon>
        <taxon>Bacillota</taxon>
        <taxon>Clostridia</taxon>
        <taxon>Eubacteriales</taxon>
        <taxon>Oscillospiraceae</taxon>
        <taxon>Ruminiclostridium</taxon>
    </lineage>
</organism>
<dbReference type="PATRIC" id="fig|1195236.3.peg.2002"/>
<protein>
    <submittedName>
        <fullName evidence="15">Integral membrane sensor signal transduction histidine kinase</fullName>
        <ecNumber evidence="15">2.7.13.3</ecNumber>
    </submittedName>
</protein>
<evidence type="ECO:0000256" key="13">
    <source>
        <dbReference type="SAM" id="Phobius"/>
    </source>
</evidence>
<gene>
    <name evidence="15" type="ORF">CTER_1674</name>
</gene>
<keyword evidence="8" id="KW-0067">ATP-binding</keyword>
<evidence type="ECO:0000256" key="5">
    <source>
        <dbReference type="ARBA" id="ARBA00022692"/>
    </source>
</evidence>
<keyword evidence="12" id="KW-0175">Coiled coil</keyword>
<dbReference type="Pfam" id="PF06580">
    <property type="entry name" value="His_kinase"/>
    <property type="match status" value="1"/>
</dbReference>
<feature type="transmembrane region" description="Helical" evidence="13">
    <location>
        <begin position="297"/>
        <end position="321"/>
    </location>
</feature>
<evidence type="ECO:0000256" key="3">
    <source>
        <dbReference type="ARBA" id="ARBA00022553"/>
    </source>
</evidence>
<evidence type="ECO:0000313" key="15">
    <source>
        <dbReference type="EMBL" id="EMS72375.1"/>
    </source>
</evidence>
<comment type="caution">
    <text evidence="15">The sequence shown here is derived from an EMBL/GenBank/DDBJ whole genome shotgun (WGS) entry which is preliminary data.</text>
</comment>
<dbReference type="Pfam" id="PF02518">
    <property type="entry name" value="HATPase_c"/>
    <property type="match status" value="1"/>
</dbReference>
<keyword evidence="3" id="KW-0597">Phosphoprotein</keyword>
<keyword evidence="16" id="KW-1185">Reference proteome</keyword>
<evidence type="ECO:0000256" key="2">
    <source>
        <dbReference type="ARBA" id="ARBA00022475"/>
    </source>
</evidence>
<evidence type="ECO:0000256" key="6">
    <source>
        <dbReference type="ARBA" id="ARBA00022741"/>
    </source>
</evidence>
<dbReference type="PANTHER" id="PTHR34220">
    <property type="entry name" value="SENSOR HISTIDINE KINASE YPDA"/>
    <property type="match status" value="1"/>
</dbReference>
<dbReference type="InterPro" id="IPR003660">
    <property type="entry name" value="HAMP_dom"/>
</dbReference>
<reference evidence="15 16" key="1">
    <citation type="journal article" date="2013" name="Genome Announc.">
        <title>Draft Genome Sequence of the Cellulolytic, Mesophilic, Anaerobic Bacterium Clostridium termitidis Strain CT1112 (DSM 5398).</title>
        <authorList>
            <person name="Lal S."/>
            <person name="Ramachandran U."/>
            <person name="Zhang X."/>
            <person name="Munir R."/>
            <person name="Sparling R."/>
            <person name="Levin D.B."/>
        </authorList>
    </citation>
    <scope>NUCLEOTIDE SEQUENCE [LARGE SCALE GENOMIC DNA]</scope>
    <source>
        <strain evidence="15 16">CT1112</strain>
    </source>
</reference>
<dbReference type="SUPFAM" id="SSF55874">
    <property type="entry name" value="ATPase domain of HSP90 chaperone/DNA topoisomerase II/histidine kinase"/>
    <property type="match status" value="1"/>
</dbReference>
<evidence type="ECO:0000256" key="9">
    <source>
        <dbReference type="ARBA" id="ARBA00022989"/>
    </source>
</evidence>
<evidence type="ECO:0000256" key="10">
    <source>
        <dbReference type="ARBA" id="ARBA00023012"/>
    </source>
</evidence>
<dbReference type="InterPro" id="IPR010559">
    <property type="entry name" value="Sig_transdc_His_kin_internal"/>
</dbReference>
<evidence type="ECO:0000256" key="4">
    <source>
        <dbReference type="ARBA" id="ARBA00022679"/>
    </source>
</evidence>
<dbReference type="InterPro" id="IPR003594">
    <property type="entry name" value="HATPase_dom"/>
</dbReference>
<keyword evidence="6" id="KW-0547">Nucleotide-binding</keyword>
<dbReference type="SMART" id="SM00304">
    <property type="entry name" value="HAMP"/>
    <property type="match status" value="1"/>
</dbReference>
<evidence type="ECO:0000256" key="12">
    <source>
        <dbReference type="SAM" id="Coils"/>
    </source>
</evidence>
<dbReference type="InterPro" id="IPR036890">
    <property type="entry name" value="HATPase_C_sf"/>
</dbReference>
<keyword evidence="9 13" id="KW-1133">Transmembrane helix</keyword>
<dbReference type="Pfam" id="PF00672">
    <property type="entry name" value="HAMP"/>
    <property type="match status" value="1"/>
</dbReference>
<feature type="transmembrane region" description="Helical" evidence="13">
    <location>
        <begin position="12"/>
        <end position="30"/>
    </location>
</feature>
<feature type="domain" description="HAMP" evidence="14">
    <location>
        <begin position="318"/>
        <end position="370"/>
    </location>
</feature>
<dbReference type="EC" id="2.7.13.3" evidence="15"/>
<dbReference type="GO" id="GO:0005886">
    <property type="term" value="C:plasma membrane"/>
    <property type="evidence" value="ECO:0007669"/>
    <property type="project" value="UniProtKB-SubCell"/>
</dbReference>
<dbReference type="eggNOG" id="COG2972">
    <property type="taxonomic scope" value="Bacteria"/>
</dbReference>
<dbReference type="PANTHER" id="PTHR34220:SF11">
    <property type="entry name" value="SENSOR PROTEIN KINASE HPTS"/>
    <property type="match status" value="1"/>
</dbReference>
<keyword evidence="5 13" id="KW-0812">Transmembrane</keyword>
<keyword evidence="10" id="KW-0902">Two-component regulatory system</keyword>
<dbReference type="RefSeq" id="WP_004625370.1">
    <property type="nucleotide sequence ID" value="NZ_AORV01000028.1"/>
</dbReference>
<keyword evidence="2" id="KW-1003">Cell membrane</keyword>
<dbReference type="InterPro" id="IPR050640">
    <property type="entry name" value="Bact_2-comp_sensor_kinase"/>
</dbReference>
<evidence type="ECO:0000256" key="8">
    <source>
        <dbReference type="ARBA" id="ARBA00022840"/>
    </source>
</evidence>
<evidence type="ECO:0000256" key="7">
    <source>
        <dbReference type="ARBA" id="ARBA00022777"/>
    </source>
</evidence>
<keyword evidence="11 13" id="KW-0472">Membrane</keyword>
<keyword evidence="7 15" id="KW-0418">Kinase</keyword>
<evidence type="ECO:0000259" key="14">
    <source>
        <dbReference type="PROSITE" id="PS50885"/>
    </source>
</evidence>
<dbReference type="Proteomes" id="UP000014155">
    <property type="component" value="Unassembled WGS sequence"/>
</dbReference>
<proteinExistence type="predicted"/>
<name>S0FJQ1_RUMCE</name>
<dbReference type="CDD" id="cd06225">
    <property type="entry name" value="HAMP"/>
    <property type="match status" value="1"/>
</dbReference>
<evidence type="ECO:0000256" key="1">
    <source>
        <dbReference type="ARBA" id="ARBA00004651"/>
    </source>
</evidence>
<keyword evidence="4 15" id="KW-0808">Transferase</keyword>
<dbReference type="GO" id="GO:0005524">
    <property type="term" value="F:ATP binding"/>
    <property type="evidence" value="ECO:0007669"/>
    <property type="project" value="UniProtKB-KW"/>
</dbReference>
<comment type="subcellular location">
    <subcellularLocation>
        <location evidence="1">Cell membrane</location>
        <topology evidence="1">Multi-pass membrane protein</topology>
    </subcellularLocation>
</comment>
<accession>S0FJQ1</accession>
<evidence type="ECO:0000256" key="11">
    <source>
        <dbReference type="ARBA" id="ARBA00023136"/>
    </source>
</evidence>
<evidence type="ECO:0000313" key="16">
    <source>
        <dbReference type="Proteomes" id="UP000014155"/>
    </source>
</evidence>
<feature type="coiled-coil region" evidence="12">
    <location>
        <begin position="358"/>
        <end position="385"/>
    </location>
</feature>
<dbReference type="EMBL" id="AORV01000028">
    <property type="protein sequence ID" value="EMS72375.1"/>
    <property type="molecule type" value="Genomic_DNA"/>
</dbReference>
<dbReference type="PROSITE" id="PS50885">
    <property type="entry name" value="HAMP"/>
    <property type="match status" value="1"/>
</dbReference>
<dbReference type="GO" id="GO:0000155">
    <property type="term" value="F:phosphorelay sensor kinase activity"/>
    <property type="evidence" value="ECO:0007669"/>
    <property type="project" value="InterPro"/>
</dbReference>
<dbReference type="Gene3D" id="6.10.340.10">
    <property type="match status" value="1"/>
</dbReference>
<dbReference type="STRING" id="1195236.CTER_1674"/>
<dbReference type="Gene3D" id="3.30.565.10">
    <property type="entry name" value="Histidine kinase-like ATPase, C-terminal domain"/>
    <property type="match status" value="1"/>
</dbReference>
<dbReference type="AlphaFoldDB" id="S0FJQ1"/>
<dbReference type="SUPFAM" id="SSF158472">
    <property type="entry name" value="HAMP domain-like"/>
    <property type="match status" value="1"/>
</dbReference>